<protein>
    <submittedName>
        <fullName evidence="2">Uncharacterized protein</fullName>
    </submittedName>
</protein>
<gene>
    <name evidence="2" type="ORF">D9757_004074</name>
</gene>
<proteinExistence type="predicted"/>
<sequence>MSSHPISQSNSASVPLKFPRLASLFMAFAWAVIAGSVGLNALIKSNQQQSAVRKILPAGRL</sequence>
<keyword evidence="3" id="KW-1185">Reference proteome</keyword>
<organism evidence="2 3">
    <name type="scientific">Collybiopsis confluens</name>
    <dbReference type="NCBI Taxonomy" id="2823264"/>
    <lineage>
        <taxon>Eukaryota</taxon>
        <taxon>Fungi</taxon>
        <taxon>Dikarya</taxon>
        <taxon>Basidiomycota</taxon>
        <taxon>Agaricomycotina</taxon>
        <taxon>Agaricomycetes</taxon>
        <taxon>Agaricomycetidae</taxon>
        <taxon>Agaricales</taxon>
        <taxon>Marasmiineae</taxon>
        <taxon>Omphalotaceae</taxon>
        <taxon>Collybiopsis</taxon>
    </lineage>
</organism>
<dbReference type="AlphaFoldDB" id="A0A8H5HWZ5"/>
<dbReference type="Proteomes" id="UP000518752">
    <property type="component" value="Unassembled WGS sequence"/>
</dbReference>
<keyword evidence="1" id="KW-0472">Membrane</keyword>
<dbReference type="OrthoDB" id="2560085at2759"/>
<evidence type="ECO:0000313" key="2">
    <source>
        <dbReference type="EMBL" id="KAF5390970.1"/>
    </source>
</evidence>
<keyword evidence="1" id="KW-1133">Transmembrane helix</keyword>
<accession>A0A8H5HWZ5</accession>
<keyword evidence="1" id="KW-0812">Transmembrane</keyword>
<evidence type="ECO:0000256" key="1">
    <source>
        <dbReference type="SAM" id="Phobius"/>
    </source>
</evidence>
<reference evidence="2 3" key="1">
    <citation type="journal article" date="2020" name="ISME J.">
        <title>Uncovering the hidden diversity of litter-decomposition mechanisms in mushroom-forming fungi.</title>
        <authorList>
            <person name="Floudas D."/>
            <person name="Bentzer J."/>
            <person name="Ahren D."/>
            <person name="Johansson T."/>
            <person name="Persson P."/>
            <person name="Tunlid A."/>
        </authorList>
    </citation>
    <scope>NUCLEOTIDE SEQUENCE [LARGE SCALE GENOMIC DNA]</scope>
    <source>
        <strain evidence="2 3">CBS 406.79</strain>
    </source>
</reference>
<evidence type="ECO:0000313" key="3">
    <source>
        <dbReference type="Proteomes" id="UP000518752"/>
    </source>
</evidence>
<feature type="transmembrane region" description="Helical" evidence="1">
    <location>
        <begin position="20"/>
        <end position="43"/>
    </location>
</feature>
<name>A0A8H5HWZ5_9AGAR</name>
<dbReference type="EMBL" id="JAACJN010000012">
    <property type="protein sequence ID" value="KAF5390970.1"/>
    <property type="molecule type" value="Genomic_DNA"/>
</dbReference>
<comment type="caution">
    <text evidence="2">The sequence shown here is derived from an EMBL/GenBank/DDBJ whole genome shotgun (WGS) entry which is preliminary data.</text>
</comment>